<dbReference type="Gene3D" id="3.40.50.2300">
    <property type="match status" value="1"/>
</dbReference>
<dbReference type="PROSITE" id="PS50109">
    <property type="entry name" value="HIS_KIN"/>
    <property type="match status" value="1"/>
</dbReference>
<protein>
    <recommendedName>
        <fullName evidence="2">histidine kinase</fullName>
        <ecNumber evidence="2">2.7.13.3</ecNumber>
    </recommendedName>
</protein>
<dbReference type="PANTHER" id="PTHR43547:SF2">
    <property type="entry name" value="HYBRID SIGNAL TRANSDUCTION HISTIDINE KINASE C"/>
    <property type="match status" value="1"/>
</dbReference>
<dbReference type="EC" id="2.7.13.3" evidence="2"/>
<feature type="domain" description="Response regulatory" evidence="8">
    <location>
        <begin position="109"/>
        <end position="227"/>
    </location>
</feature>
<dbReference type="Pfam" id="PF00072">
    <property type="entry name" value="Response_reg"/>
    <property type="match status" value="1"/>
</dbReference>
<dbReference type="SUPFAM" id="SSF52172">
    <property type="entry name" value="CheY-like"/>
    <property type="match status" value="1"/>
</dbReference>
<evidence type="ECO:0000256" key="1">
    <source>
        <dbReference type="ARBA" id="ARBA00000085"/>
    </source>
</evidence>
<dbReference type="PRINTS" id="PR00344">
    <property type="entry name" value="BCTRLSENSOR"/>
</dbReference>
<evidence type="ECO:0000259" key="7">
    <source>
        <dbReference type="PROSITE" id="PS50109"/>
    </source>
</evidence>
<dbReference type="SMART" id="SM00387">
    <property type="entry name" value="HATPase_c"/>
    <property type="match status" value="1"/>
</dbReference>
<proteinExistence type="predicted"/>
<dbReference type="InterPro" id="IPR003594">
    <property type="entry name" value="HATPase_dom"/>
</dbReference>
<name>A0ABT3B7B0_9CYAN</name>
<dbReference type="InterPro" id="IPR005467">
    <property type="entry name" value="His_kinase_dom"/>
</dbReference>
<dbReference type="InterPro" id="IPR004358">
    <property type="entry name" value="Sig_transdc_His_kin-like_C"/>
</dbReference>
<dbReference type="SMART" id="SM00448">
    <property type="entry name" value="REC"/>
    <property type="match status" value="1"/>
</dbReference>
<keyword evidence="5" id="KW-0902">Two-component regulatory system</keyword>
<gene>
    <name evidence="9" type="ORF">OGM63_27730</name>
</gene>
<evidence type="ECO:0000256" key="6">
    <source>
        <dbReference type="PROSITE-ProRule" id="PRU00169"/>
    </source>
</evidence>
<feature type="modified residue" description="4-aspartylphosphate" evidence="6">
    <location>
        <position position="158"/>
    </location>
</feature>
<dbReference type="EMBL" id="JAOWRF010000391">
    <property type="protein sequence ID" value="MCV3217256.1"/>
    <property type="molecule type" value="Genomic_DNA"/>
</dbReference>
<evidence type="ECO:0000256" key="5">
    <source>
        <dbReference type="ARBA" id="ARBA00023012"/>
    </source>
</evidence>
<evidence type="ECO:0000313" key="10">
    <source>
        <dbReference type="Proteomes" id="UP001526143"/>
    </source>
</evidence>
<dbReference type="Pfam" id="PF02518">
    <property type="entry name" value="HATPase_c"/>
    <property type="match status" value="1"/>
</dbReference>
<dbReference type="Proteomes" id="UP001526143">
    <property type="component" value="Unassembled WGS sequence"/>
</dbReference>
<dbReference type="SUPFAM" id="SSF55874">
    <property type="entry name" value="ATPase domain of HSP90 chaperone/DNA topoisomerase II/histidine kinase"/>
    <property type="match status" value="1"/>
</dbReference>
<accession>A0ABT3B7B0</accession>
<evidence type="ECO:0000256" key="2">
    <source>
        <dbReference type="ARBA" id="ARBA00012438"/>
    </source>
</evidence>
<dbReference type="InterPro" id="IPR036890">
    <property type="entry name" value="HATPase_C_sf"/>
</dbReference>
<dbReference type="Gene3D" id="3.30.565.10">
    <property type="entry name" value="Histidine kinase-like ATPase, C-terminal domain"/>
    <property type="match status" value="1"/>
</dbReference>
<evidence type="ECO:0000313" key="9">
    <source>
        <dbReference type="EMBL" id="MCV3217256.1"/>
    </source>
</evidence>
<comment type="catalytic activity">
    <reaction evidence="1">
        <text>ATP + protein L-histidine = ADP + protein N-phospho-L-histidine.</text>
        <dbReference type="EC" id="2.7.13.3"/>
    </reaction>
</comment>
<dbReference type="CDD" id="cd17580">
    <property type="entry name" value="REC_2_DhkD-like"/>
    <property type="match status" value="1"/>
</dbReference>
<keyword evidence="3 6" id="KW-0597">Phosphoprotein</keyword>
<feature type="non-terminal residue" evidence="9">
    <location>
        <position position="1"/>
    </location>
</feature>
<comment type="caution">
    <text evidence="9">The sequence shown here is derived from an EMBL/GenBank/DDBJ whole genome shotgun (WGS) entry which is preliminary data.</text>
</comment>
<evidence type="ECO:0000256" key="3">
    <source>
        <dbReference type="ARBA" id="ARBA00022553"/>
    </source>
</evidence>
<evidence type="ECO:0000259" key="8">
    <source>
        <dbReference type="PROSITE" id="PS50110"/>
    </source>
</evidence>
<dbReference type="RefSeq" id="WP_263748960.1">
    <property type="nucleotide sequence ID" value="NZ_JAOWRF010000391.1"/>
</dbReference>
<evidence type="ECO:0000256" key="4">
    <source>
        <dbReference type="ARBA" id="ARBA00022777"/>
    </source>
</evidence>
<keyword evidence="4" id="KW-0418">Kinase</keyword>
<feature type="domain" description="Histidine kinase" evidence="7">
    <location>
        <begin position="10"/>
        <end position="85"/>
    </location>
</feature>
<reference evidence="9 10" key="1">
    <citation type="submission" date="2022-10" db="EMBL/GenBank/DDBJ databases">
        <title>Identification of biosynthetic pathway for the production of the potent trypsin inhibitor radiosumin.</title>
        <authorList>
            <person name="Fewer D.P."/>
            <person name="Delbaje E."/>
            <person name="Ouyang X."/>
            <person name="Agostino P.D."/>
            <person name="Wahlsten M."/>
            <person name="Jokela J."/>
            <person name="Permi P."/>
            <person name="Haapaniemi E."/>
            <person name="Koistinen H."/>
        </authorList>
    </citation>
    <scope>NUCLEOTIDE SEQUENCE [LARGE SCALE GENOMIC DNA]</scope>
    <source>
        <strain evidence="9 10">NIES-515</strain>
    </source>
</reference>
<dbReference type="InterPro" id="IPR001789">
    <property type="entry name" value="Sig_transdc_resp-reg_receiver"/>
</dbReference>
<dbReference type="InterPro" id="IPR011006">
    <property type="entry name" value="CheY-like_superfamily"/>
</dbReference>
<keyword evidence="10" id="KW-1185">Reference proteome</keyword>
<organism evidence="9 10">
    <name type="scientific">Plectonema radiosum NIES-515</name>
    <dbReference type="NCBI Taxonomy" id="2986073"/>
    <lineage>
        <taxon>Bacteria</taxon>
        <taxon>Bacillati</taxon>
        <taxon>Cyanobacteriota</taxon>
        <taxon>Cyanophyceae</taxon>
        <taxon>Oscillatoriophycideae</taxon>
        <taxon>Oscillatoriales</taxon>
        <taxon>Microcoleaceae</taxon>
        <taxon>Plectonema</taxon>
    </lineage>
</organism>
<keyword evidence="4" id="KW-0808">Transferase</keyword>
<dbReference type="PROSITE" id="PS50110">
    <property type="entry name" value="RESPONSE_REGULATORY"/>
    <property type="match status" value="1"/>
</dbReference>
<dbReference type="PANTHER" id="PTHR43547">
    <property type="entry name" value="TWO-COMPONENT HISTIDINE KINASE"/>
    <property type="match status" value="1"/>
</dbReference>
<sequence>LPLPPCRYAQITVSDTGKGIALEFLPYVFDYFRQADSATTRKFGGLGLGLAIVRQLVELHGGTVFVESLGEGQGATFTVKLPLLSTTDLPESELTTEAELNSPNLEGIKILVVDDDVDSRDFISFVLQQEKAEVIAVDSALEALQILAKSKLDVLLSDIGMPEMDGYMLIRQVRNWLPEKGGEIPAIALTAYAGEYDRKLAISAGFSYHLPKPVEPAQLIAAVSKLTLKS</sequence>